<accession>A0A8H3ENZ2</accession>
<name>A0A8H3ENZ2_9LECA</name>
<keyword evidence="3" id="KW-0274">FAD</keyword>
<dbReference type="Pfam" id="PF01494">
    <property type="entry name" value="FAD_binding_3"/>
    <property type="match status" value="1"/>
</dbReference>
<sequence length="560" mass="61506">MATPNIPSIMDIPLEHTPVLIIGGSMVGMTLSALLASHGVSGCVTVEKHHSTAIHPRAALFHPRTMQIYRELGLYDVMRQEAAKHYDEHASIVNVESLAGRFLGSFMENLNEGIESISPTMRLFLTQQMFEPILRKKVIEEGGDLRFSSELIEFRQDADGVTALVRNTETGEETLIRSMYMVAADGNRSMVREKLGIGLDGHGLLSHSITIYFDMDVGKYVTGKYNGVIYVNNDIVRGFFRIDKSGREGFLVINTAGERGTERSRYPADEITDERAQDMLRAAVGADIDFKITLISPWLAVCDNAERYSQERILLVGDAAATVTPHGGFGGNTGIQASHNLAWKLALVLKGQAGAGLVEQSYHEERHPIGKKTTNQVFERYISRTAPELKTDGVEIEEEVPEPHMELGYRYNSGALDTVLQTAIIEDPTSATSSPGSIARHVVVDIPGHADKIPLADLFGHAFVLLTGPEGQEWASAATDLNRETSLPEIRIYIVSGDQFCTRYGITASGAVLIRPDGFVAWRERHAAIPGRHTKGVPDPSTTIQEVMRKILYLEPLAAT</sequence>
<dbReference type="InterPro" id="IPR036188">
    <property type="entry name" value="FAD/NAD-bd_sf"/>
</dbReference>
<protein>
    <recommendedName>
        <fullName evidence="5">FAD-binding domain-containing protein</fullName>
    </recommendedName>
</protein>
<dbReference type="InterPro" id="IPR050641">
    <property type="entry name" value="RIFMO-like"/>
</dbReference>
<evidence type="ECO:0000256" key="2">
    <source>
        <dbReference type="ARBA" id="ARBA00022630"/>
    </source>
</evidence>
<dbReference type="Gene3D" id="3.50.50.60">
    <property type="entry name" value="FAD/NAD(P)-binding domain"/>
    <property type="match status" value="1"/>
</dbReference>
<reference evidence="6" key="1">
    <citation type="submission" date="2021-03" db="EMBL/GenBank/DDBJ databases">
        <authorList>
            <person name="Tagirdzhanova G."/>
        </authorList>
    </citation>
    <scope>NUCLEOTIDE SEQUENCE</scope>
</reference>
<evidence type="ECO:0000259" key="5">
    <source>
        <dbReference type="Pfam" id="PF01494"/>
    </source>
</evidence>
<dbReference type="PRINTS" id="PR00420">
    <property type="entry name" value="RNGMNOXGNASE"/>
</dbReference>
<dbReference type="InterPro" id="IPR002938">
    <property type="entry name" value="FAD-bd"/>
</dbReference>
<evidence type="ECO:0000256" key="4">
    <source>
        <dbReference type="ARBA" id="ARBA00023002"/>
    </source>
</evidence>
<keyword evidence="4" id="KW-0560">Oxidoreductase</keyword>
<dbReference type="EMBL" id="CAJPDR010000016">
    <property type="protein sequence ID" value="CAF9906321.1"/>
    <property type="molecule type" value="Genomic_DNA"/>
</dbReference>
<comment type="cofactor">
    <cofactor evidence="1">
        <name>FAD</name>
        <dbReference type="ChEBI" id="CHEBI:57692"/>
    </cofactor>
</comment>
<evidence type="ECO:0000313" key="7">
    <source>
        <dbReference type="Proteomes" id="UP000664203"/>
    </source>
</evidence>
<dbReference type="PANTHER" id="PTHR43004:SF19">
    <property type="entry name" value="BINDING MONOOXYGENASE, PUTATIVE (JCVI)-RELATED"/>
    <property type="match status" value="1"/>
</dbReference>
<dbReference type="PANTHER" id="PTHR43004">
    <property type="entry name" value="TRK SYSTEM POTASSIUM UPTAKE PROTEIN"/>
    <property type="match status" value="1"/>
</dbReference>
<keyword evidence="7" id="KW-1185">Reference proteome</keyword>
<gene>
    <name evidence="6" type="ORF">ALECFALPRED_002198</name>
</gene>
<dbReference type="AlphaFoldDB" id="A0A8H3ENZ2"/>
<keyword evidence="2" id="KW-0285">Flavoprotein</keyword>
<dbReference type="Gene3D" id="3.40.30.120">
    <property type="match status" value="1"/>
</dbReference>
<proteinExistence type="predicted"/>
<feature type="domain" description="FAD-binding" evidence="5">
    <location>
        <begin position="17"/>
        <end position="375"/>
    </location>
</feature>
<evidence type="ECO:0000313" key="6">
    <source>
        <dbReference type="EMBL" id="CAF9906321.1"/>
    </source>
</evidence>
<dbReference type="SUPFAM" id="SSF51905">
    <property type="entry name" value="FAD/NAD(P)-binding domain"/>
    <property type="match status" value="1"/>
</dbReference>
<evidence type="ECO:0000256" key="3">
    <source>
        <dbReference type="ARBA" id="ARBA00022827"/>
    </source>
</evidence>
<dbReference type="Proteomes" id="UP000664203">
    <property type="component" value="Unassembled WGS sequence"/>
</dbReference>
<organism evidence="6 7">
    <name type="scientific">Alectoria fallacina</name>
    <dbReference type="NCBI Taxonomy" id="1903189"/>
    <lineage>
        <taxon>Eukaryota</taxon>
        <taxon>Fungi</taxon>
        <taxon>Dikarya</taxon>
        <taxon>Ascomycota</taxon>
        <taxon>Pezizomycotina</taxon>
        <taxon>Lecanoromycetes</taxon>
        <taxon>OSLEUM clade</taxon>
        <taxon>Lecanoromycetidae</taxon>
        <taxon>Lecanorales</taxon>
        <taxon>Lecanorineae</taxon>
        <taxon>Parmeliaceae</taxon>
        <taxon>Alectoria</taxon>
    </lineage>
</organism>
<dbReference type="GO" id="GO:0071949">
    <property type="term" value="F:FAD binding"/>
    <property type="evidence" value="ECO:0007669"/>
    <property type="project" value="InterPro"/>
</dbReference>
<dbReference type="Gene3D" id="3.30.9.10">
    <property type="entry name" value="D-Amino Acid Oxidase, subunit A, domain 2"/>
    <property type="match status" value="1"/>
</dbReference>
<comment type="caution">
    <text evidence="6">The sequence shown here is derived from an EMBL/GenBank/DDBJ whole genome shotgun (WGS) entry which is preliminary data.</text>
</comment>
<dbReference type="OrthoDB" id="2690153at2759"/>
<dbReference type="GO" id="GO:0016709">
    <property type="term" value="F:oxidoreductase activity, acting on paired donors, with incorporation or reduction of molecular oxygen, NAD(P)H as one donor, and incorporation of one atom of oxygen"/>
    <property type="evidence" value="ECO:0007669"/>
    <property type="project" value="UniProtKB-ARBA"/>
</dbReference>
<evidence type="ECO:0000256" key="1">
    <source>
        <dbReference type="ARBA" id="ARBA00001974"/>
    </source>
</evidence>
<dbReference type="Pfam" id="PF21274">
    <property type="entry name" value="Rng_hyd_C"/>
    <property type="match status" value="1"/>
</dbReference>